<evidence type="ECO:0000313" key="4">
    <source>
        <dbReference type="Proteomes" id="UP001198402"/>
    </source>
</evidence>
<keyword evidence="4" id="KW-1185">Reference proteome</keyword>
<dbReference type="CDD" id="cd00158">
    <property type="entry name" value="RHOD"/>
    <property type="match status" value="1"/>
</dbReference>
<feature type="domain" description="Rhodanese" evidence="2">
    <location>
        <begin position="43"/>
        <end position="125"/>
    </location>
</feature>
<reference evidence="4" key="1">
    <citation type="submission" date="2023-07" db="EMBL/GenBank/DDBJ databases">
        <authorList>
            <person name="Yue Y."/>
        </authorList>
    </citation>
    <scope>NUCLEOTIDE SEQUENCE [LARGE SCALE GENOMIC DNA]</scope>
    <source>
        <strain evidence="4">2Y89</strain>
    </source>
</reference>
<dbReference type="InterPro" id="IPR001763">
    <property type="entry name" value="Rhodanese-like_dom"/>
</dbReference>
<dbReference type="SUPFAM" id="SSF52821">
    <property type="entry name" value="Rhodanese/Cell cycle control phosphatase"/>
    <property type="match status" value="1"/>
</dbReference>
<dbReference type="RefSeq" id="WP_224478849.1">
    <property type="nucleotide sequence ID" value="NZ_JAIUJS010000006.1"/>
</dbReference>
<name>A0ABS7Y5H4_9FLAO</name>
<sequence length="125" mass="14187">MKIILFMKIIVILSFITSLIACNGSQSDTVKVLTPKEFKEQVDNKQVQLIDVRTPKEYNSGHINGARNIDFNSNSFGIEFNKLNKDEPVYIYCRSGVRSGEASKKLETMGFKEIYDLKGGILNYK</sequence>
<dbReference type="Proteomes" id="UP001198402">
    <property type="component" value="Unassembled WGS sequence"/>
</dbReference>
<dbReference type="EMBL" id="JAIUJS010000006">
    <property type="protein sequence ID" value="MCA0153887.1"/>
    <property type="molecule type" value="Genomic_DNA"/>
</dbReference>
<evidence type="ECO:0000313" key="3">
    <source>
        <dbReference type="EMBL" id="MCA0153887.1"/>
    </source>
</evidence>
<keyword evidence="1" id="KW-0732">Signal</keyword>
<gene>
    <name evidence="3" type="ORF">LBV24_11710</name>
</gene>
<comment type="caution">
    <text evidence="3">The sequence shown here is derived from an EMBL/GenBank/DDBJ whole genome shotgun (WGS) entry which is preliminary data.</text>
</comment>
<dbReference type="InterPro" id="IPR050229">
    <property type="entry name" value="GlpE_sulfurtransferase"/>
</dbReference>
<dbReference type="Gene3D" id="3.40.250.10">
    <property type="entry name" value="Rhodanese-like domain"/>
    <property type="match status" value="1"/>
</dbReference>
<accession>A0ABS7Y5H4</accession>
<dbReference type="InterPro" id="IPR036873">
    <property type="entry name" value="Rhodanese-like_dom_sf"/>
</dbReference>
<dbReference type="PROSITE" id="PS50206">
    <property type="entry name" value="RHODANESE_3"/>
    <property type="match status" value="1"/>
</dbReference>
<protein>
    <submittedName>
        <fullName evidence="3">Rhodanese-like domain-containing protein</fullName>
    </submittedName>
</protein>
<proteinExistence type="predicted"/>
<organism evidence="3 4">
    <name type="scientific">Winogradskyella vincentii</name>
    <dbReference type="NCBI Taxonomy" id="2877122"/>
    <lineage>
        <taxon>Bacteria</taxon>
        <taxon>Pseudomonadati</taxon>
        <taxon>Bacteroidota</taxon>
        <taxon>Flavobacteriia</taxon>
        <taxon>Flavobacteriales</taxon>
        <taxon>Flavobacteriaceae</taxon>
        <taxon>Winogradskyella</taxon>
    </lineage>
</organism>
<feature type="chain" id="PRO_5045954856" evidence="1">
    <location>
        <begin position="24"/>
        <end position="125"/>
    </location>
</feature>
<dbReference type="PROSITE" id="PS51257">
    <property type="entry name" value="PROKAR_LIPOPROTEIN"/>
    <property type="match status" value="1"/>
</dbReference>
<feature type="signal peptide" evidence="1">
    <location>
        <begin position="1"/>
        <end position="23"/>
    </location>
</feature>
<dbReference type="PANTHER" id="PTHR43031:SF18">
    <property type="entry name" value="RHODANESE-RELATED SULFURTRANSFERASES"/>
    <property type="match status" value="1"/>
</dbReference>
<evidence type="ECO:0000259" key="2">
    <source>
        <dbReference type="PROSITE" id="PS50206"/>
    </source>
</evidence>
<evidence type="ECO:0000256" key="1">
    <source>
        <dbReference type="SAM" id="SignalP"/>
    </source>
</evidence>
<dbReference type="PANTHER" id="PTHR43031">
    <property type="entry name" value="FAD-DEPENDENT OXIDOREDUCTASE"/>
    <property type="match status" value="1"/>
</dbReference>
<dbReference type="SMART" id="SM00450">
    <property type="entry name" value="RHOD"/>
    <property type="match status" value="1"/>
</dbReference>
<dbReference type="Pfam" id="PF00581">
    <property type="entry name" value="Rhodanese"/>
    <property type="match status" value="1"/>
</dbReference>